<dbReference type="PROSITE" id="PS51257">
    <property type="entry name" value="PROKAR_LIPOPROTEIN"/>
    <property type="match status" value="1"/>
</dbReference>
<gene>
    <name evidence="1" type="ORF">HC176_10700</name>
</gene>
<evidence type="ECO:0000313" key="1">
    <source>
        <dbReference type="EMBL" id="NJX15957.1"/>
    </source>
</evidence>
<accession>A0ABX1DD03</accession>
<keyword evidence="2" id="KW-1185">Reference proteome</keyword>
<comment type="caution">
    <text evidence="1">The sequence shown here is derived from an EMBL/GenBank/DDBJ whole genome shotgun (WGS) entry which is preliminary data.</text>
</comment>
<proteinExistence type="predicted"/>
<name>A0ABX1DD03_9FLAO</name>
<sequence length="171" mass="19407">MKFKQTSKHFFIFIISLSLFGCGIYSFTGASIPAGTETYQVNRFENTALLVEPGLERDFKLALEDLIQNQTNLTLVPSNGDLVYEGEITEYRISPTTATSQNTAAQNRLTISVKLRFYNTKKPEDDLEQNFSFFYDYGGSEQLIGAQKTTAHETIFERITQDIFNATLAKW</sequence>
<dbReference type="EMBL" id="JAAVJS010000013">
    <property type="protein sequence ID" value="NJX15957.1"/>
    <property type="molecule type" value="Genomic_DNA"/>
</dbReference>
<dbReference type="Pfam" id="PF04390">
    <property type="entry name" value="LptE"/>
    <property type="match status" value="1"/>
</dbReference>
<organism evidence="1 2">
    <name type="scientific">Tamlana crocina</name>
    <dbReference type="NCBI Taxonomy" id="393006"/>
    <lineage>
        <taxon>Bacteria</taxon>
        <taxon>Pseudomonadati</taxon>
        <taxon>Bacteroidota</taxon>
        <taxon>Flavobacteriia</taxon>
        <taxon>Flavobacteriales</taxon>
        <taxon>Flavobacteriaceae</taxon>
        <taxon>Tamlana</taxon>
    </lineage>
</organism>
<dbReference type="Proteomes" id="UP000760545">
    <property type="component" value="Unassembled WGS sequence"/>
</dbReference>
<evidence type="ECO:0000313" key="2">
    <source>
        <dbReference type="Proteomes" id="UP000760545"/>
    </source>
</evidence>
<dbReference type="RefSeq" id="WP_167918195.1">
    <property type="nucleotide sequence ID" value="NZ_JAAVJS010000013.1"/>
</dbReference>
<reference evidence="1 2" key="1">
    <citation type="submission" date="2020-03" db="EMBL/GenBank/DDBJ databases">
        <title>Tamlana sp. nov, isolated from XXX.</title>
        <authorList>
            <person name="Cao W.R."/>
        </authorList>
    </citation>
    <scope>NUCLEOTIDE SEQUENCE [LARGE SCALE GENOMIC DNA]</scope>
    <source>
        <strain evidence="1 2">HST1-43</strain>
    </source>
</reference>
<dbReference type="InterPro" id="IPR007485">
    <property type="entry name" value="LPS_assembly_LptE"/>
</dbReference>
<protein>
    <submittedName>
        <fullName evidence="1">LptE family protein</fullName>
    </submittedName>
</protein>